<dbReference type="AlphaFoldDB" id="A0A5S5BA56"/>
<dbReference type="EMBL" id="VNHQ01000013">
    <property type="protein sequence ID" value="TYP63941.1"/>
    <property type="molecule type" value="Genomic_DNA"/>
</dbReference>
<evidence type="ECO:0000313" key="3">
    <source>
        <dbReference type="Proteomes" id="UP000324282"/>
    </source>
</evidence>
<dbReference type="Proteomes" id="UP000324282">
    <property type="component" value="Unassembled WGS sequence"/>
</dbReference>
<sequence>MAAAATKPDRQVPNHRWSRRASLALRVVAAIGGGYACTVALASASAQLLVLFGSIARSEAVILAAMLGFILYLVLLIWSFSEPRLWRVWALLLTGILIGGALSQWLAPLLETD</sequence>
<dbReference type="RefSeq" id="WP_262366654.1">
    <property type="nucleotide sequence ID" value="NZ_VNHQ01000013.1"/>
</dbReference>
<gene>
    <name evidence="2" type="ORF">A9A72_123721</name>
</gene>
<comment type="caution">
    <text evidence="2">The sequence shown here is derived from an EMBL/GenBank/DDBJ whole genome shotgun (WGS) entry which is preliminary data.</text>
</comment>
<keyword evidence="1" id="KW-0812">Transmembrane</keyword>
<keyword evidence="1" id="KW-0472">Membrane</keyword>
<evidence type="ECO:0000256" key="1">
    <source>
        <dbReference type="SAM" id="Phobius"/>
    </source>
</evidence>
<organism evidence="2 3">
    <name type="scientific">Stutzerimonas stutzeri</name>
    <name type="common">Pseudomonas stutzeri</name>
    <dbReference type="NCBI Taxonomy" id="316"/>
    <lineage>
        <taxon>Bacteria</taxon>
        <taxon>Pseudomonadati</taxon>
        <taxon>Pseudomonadota</taxon>
        <taxon>Gammaproteobacteria</taxon>
        <taxon>Pseudomonadales</taxon>
        <taxon>Pseudomonadaceae</taxon>
        <taxon>Stutzerimonas</taxon>
    </lineage>
</organism>
<protein>
    <recommendedName>
        <fullName evidence="4">Iron uptake protein</fullName>
    </recommendedName>
</protein>
<evidence type="ECO:0000313" key="2">
    <source>
        <dbReference type="EMBL" id="TYP63941.1"/>
    </source>
</evidence>
<name>A0A5S5BA56_STUST</name>
<proteinExistence type="predicted"/>
<keyword evidence="1" id="KW-1133">Transmembrane helix</keyword>
<feature type="transmembrane region" description="Helical" evidence="1">
    <location>
        <begin position="88"/>
        <end position="107"/>
    </location>
</feature>
<feature type="transmembrane region" description="Helical" evidence="1">
    <location>
        <begin position="60"/>
        <end position="81"/>
    </location>
</feature>
<reference evidence="2 3" key="1">
    <citation type="submission" date="2019-07" db="EMBL/GenBank/DDBJ databases">
        <title>Deep subsurface shale carbon reservoir microbial communities from Ohio and West Virginia, USA.</title>
        <authorList>
            <person name="Wrighton K."/>
        </authorList>
    </citation>
    <scope>NUCLEOTIDE SEQUENCE [LARGE SCALE GENOMIC DNA]</scope>
    <source>
        <strain evidence="2 3">NP_8Ht</strain>
    </source>
</reference>
<accession>A0A5S5BA56</accession>
<feature type="transmembrane region" description="Helical" evidence="1">
    <location>
        <begin position="23"/>
        <end position="48"/>
    </location>
</feature>
<evidence type="ECO:0008006" key="4">
    <source>
        <dbReference type="Google" id="ProtNLM"/>
    </source>
</evidence>